<dbReference type="AlphaFoldDB" id="A0A0A9CXN6"/>
<dbReference type="EMBL" id="GBRH01217509">
    <property type="protein sequence ID" value="JAD80386.1"/>
    <property type="molecule type" value="Transcribed_RNA"/>
</dbReference>
<accession>A0A0A9CXN6</accession>
<name>A0A0A9CXN6_ARUDO</name>
<protein>
    <submittedName>
        <fullName evidence="1">Uncharacterized protein</fullName>
    </submittedName>
</protein>
<proteinExistence type="predicted"/>
<evidence type="ECO:0000313" key="1">
    <source>
        <dbReference type="EMBL" id="JAD80386.1"/>
    </source>
</evidence>
<sequence>MTKRKNQRKLPVPHLRWPVQIVPNEPHKRTNQPTEGNQHQPSILLLQLIERLEQERLKPCLVDHDILLHDDLGDRRPPLRVDVHGVLEHVVVPGVLVLERRLLLRDVVLHVPEPHVARRLPVEVGRHPVHLPPRHDLHQHGARRQEDLVRQPGAVHRQEHVGGVHPLREPAHVGAGLRHGHREPELLAQRRHLPQVEQLPRALPLDDEHLGLRAGLLPEHRRRVARQRERAA</sequence>
<reference evidence="1" key="1">
    <citation type="submission" date="2014-09" db="EMBL/GenBank/DDBJ databases">
        <authorList>
            <person name="Magalhaes I.L.F."/>
            <person name="Oliveira U."/>
            <person name="Santos F.R."/>
            <person name="Vidigal T.H.D.A."/>
            <person name="Brescovit A.D."/>
            <person name="Santos A.J."/>
        </authorList>
    </citation>
    <scope>NUCLEOTIDE SEQUENCE</scope>
    <source>
        <tissue evidence="1">Shoot tissue taken approximately 20 cm above the soil surface</tissue>
    </source>
</reference>
<reference evidence="1" key="2">
    <citation type="journal article" date="2015" name="Data Brief">
        <title>Shoot transcriptome of the giant reed, Arundo donax.</title>
        <authorList>
            <person name="Barrero R.A."/>
            <person name="Guerrero F.D."/>
            <person name="Moolhuijzen P."/>
            <person name="Goolsby J.A."/>
            <person name="Tidwell J."/>
            <person name="Bellgard S.E."/>
            <person name="Bellgard M.I."/>
        </authorList>
    </citation>
    <scope>NUCLEOTIDE SEQUENCE</scope>
    <source>
        <tissue evidence="1">Shoot tissue taken approximately 20 cm above the soil surface</tissue>
    </source>
</reference>
<organism evidence="1">
    <name type="scientific">Arundo donax</name>
    <name type="common">Giant reed</name>
    <name type="synonym">Donax arundinaceus</name>
    <dbReference type="NCBI Taxonomy" id="35708"/>
    <lineage>
        <taxon>Eukaryota</taxon>
        <taxon>Viridiplantae</taxon>
        <taxon>Streptophyta</taxon>
        <taxon>Embryophyta</taxon>
        <taxon>Tracheophyta</taxon>
        <taxon>Spermatophyta</taxon>
        <taxon>Magnoliopsida</taxon>
        <taxon>Liliopsida</taxon>
        <taxon>Poales</taxon>
        <taxon>Poaceae</taxon>
        <taxon>PACMAD clade</taxon>
        <taxon>Arundinoideae</taxon>
        <taxon>Arundineae</taxon>
        <taxon>Arundo</taxon>
    </lineage>
</organism>